<feature type="transmembrane region" description="Helical" evidence="6">
    <location>
        <begin position="109"/>
        <end position="125"/>
    </location>
</feature>
<accession>A0ABR2KAU2</accession>
<feature type="transmembrane region" description="Helical" evidence="6">
    <location>
        <begin position="340"/>
        <end position="361"/>
    </location>
</feature>
<evidence type="ECO:0000313" key="8">
    <source>
        <dbReference type="Proteomes" id="UP001470230"/>
    </source>
</evidence>
<dbReference type="InterPro" id="IPR005016">
    <property type="entry name" value="TDE1/TMS"/>
</dbReference>
<evidence type="ECO:0000256" key="6">
    <source>
        <dbReference type="SAM" id="Phobius"/>
    </source>
</evidence>
<sequence length="372" mass="42036">MEYDISGGRSISFLRSPDAEHALKRANLYYMGKFIFIGILCFILYNTGSTWIGKIINTIYKGKQSIGVTLVARTTSSLAIWFLVHSLIMIHNQNLIDSCQFMIHISWKWLHSIIYFGIWIGFWFIPDDFFDFYMKAAIYISGIYLVIQIIILVDFFHSLNDKFAEEEKNHCILLVVTIILTCLSLTGFGLEYYVFGRGSCTKNIIIISINLVISVILFIVSLILEHGSIFTSSLILLYTCYLTCAGLICEPSCNSISKKGSEIGFSIVASILTLIWAGYSALSSTSRFTDACTCSDEEPIFSLSFFHAIFALASVYLTMIVTHWGLAEQQAAWTTDRGKIAMWINFAAAWVTQLLYLWTLIAPMVCPDRDFS</sequence>
<feature type="transmembrane region" description="Helical" evidence="6">
    <location>
        <begin position="66"/>
        <end position="89"/>
    </location>
</feature>
<dbReference type="EMBL" id="JAPFFF010000006">
    <property type="protein sequence ID" value="KAK8888239.1"/>
    <property type="molecule type" value="Genomic_DNA"/>
</dbReference>
<comment type="caution">
    <text evidence="7">The sequence shown here is derived from an EMBL/GenBank/DDBJ whole genome shotgun (WGS) entry which is preliminary data.</text>
</comment>
<feature type="transmembrane region" description="Helical" evidence="6">
    <location>
        <begin position="299"/>
        <end position="319"/>
    </location>
</feature>
<keyword evidence="5 6" id="KW-0472">Membrane</keyword>
<dbReference type="PANTHER" id="PTHR10383">
    <property type="entry name" value="SERINE INCORPORATOR"/>
    <property type="match status" value="1"/>
</dbReference>
<feature type="transmembrane region" description="Helical" evidence="6">
    <location>
        <begin position="204"/>
        <end position="223"/>
    </location>
</feature>
<evidence type="ECO:0000256" key="5">
    <source>
        <dbReference type="ARBA" id="ARBA00023136"/>
    </source>
</evidence>
<reference evidence="7 8" key="1">
    <citation type="submission" date="2024-04" db="EMBL/GenBank/DDBJ databases">
        <title>Tritrichomonas musculus Genome.</title>
        <authorList>
            <person name="Alves-Ferreira E."/>
            <person name="Grigg M."/>
            <person name="Lorenzi H."/>
            <person name="Galac M."/>
        </authorList>
    </citation>
    <scope>NUCLEOTIDE SEQUENCE [LARGE SCALE GENOMIC DNA]</scope>
    <source>
        <strain evidence="7 8">EAF2021</strain>
    </source>
</reference>
<dbReference type="PANTHER" id="PTHR10383:SF9">
    <property type="entry name" value="SERINE INCORPORATOR, ISOFORM F"/>
    <property type="match status" value="1"/>
</dbReference>
<evidence type="ECO:0000313" key="7">
    <source>
        <dbReference type="EMBL" id="KAK8888239.1"/>
    </source>
</evidence>
<name>A0ABR2KAU2_9EUKA</name>
<keyword evidence="8" id="KW-1185">Reference proteome</keyword>
<evidence type="ECO:0000256" key="3">
    <source>
        <dbReference type="ARBA" id="ARBA00022692"/>
    </source>
</evidence>
<comment type="subcellular location">
    <subcellularLocation>
        <location evidence="1">Membrane</location>
        <topology evidence="1">Multi-pass membrane protein</topology>
    </subcellularLocation>
</comment>
<evidence type="ECO:0000256" key="4">
    <source>
        <dbReference type="ARBA" id="ARBA00022989"/>
    </source>
</evidence>
<feature type="transmembrane region" description="Helical" evidence="6">
    <location>
        <begin position="28"/>
        <end position="45"/>
    </location>
</feature>
<feature type="transmembrane region" description="Helical" evidence="6">
    <location>
        <begin position="261"/>
        <end position="279"/>
    </location>
</feature>
<evidence type="ECO:0000256" key="2">
    <source>
        <dbReference type="ARBA" id="ARBA00006665"/>
    </source>
</evidence>
<feature type="transmembrane region" description="Helical" evidence="6">
    <location>
        <begin position="172"/>
        <end position="195"/>
    </location>
</feature>
<keyword evidence="4 6" id="KW-1133">Transmembrane helix</keyword>
<gene>
    <name evidence="7" type="ORF">M9Y10_039303</name>
</gene>
<feature type="transmembrane region" description="Helical" evidence="6">
    <location>
        <begin position="229"/>
        <end position="249"/>
    </location>
</feature>
<evidence type="ECO:0000256" key="1">
    <source>
        <dbReference type="ARBA" id="ARBA00004141"/>
    </source>
</evidence>
<comment type="similarity">
    <text evidence="2">Belongs to the TDE1 family.</text>
</comment>
<dbReference type="Proteomes" id="UP001470230">
    <property type="component" value="Unassembled WGS sequence"/>
</dbReference>
<protein>
    <submittedName>
        <fullName evidence="7">Serine incorporator 3</fullName>
    </submittedName>
</protein>
<keyword evidence="3 6" id="KW-0812">Transmembrane</keyword>
<organism evidence="7 8">
    <name type="scientific">Tritrichomonas musculus</name>
    <dbReference type="NCBI Taxonomy" id="1915356"/>
    <lineage>
        <taxon>Eukaryota</taxon>
        <taxon>Metamonada</taxon>
        <taxon>Parabasalia</taxon>
        <taxon>Tritrichomonadida</taxon>
        <taxon>Tritrichomonadidae</taxon>
        <taxon>Tritrichomonas</taxon>
    </lineage>
</organism>
<dbReference type="Pfam" id="PF03348">
    <property type="entry name" value="Serinc"/>
    <property type="match status" value="2"/>
</dbReference>
<proteinExistence type="inferred from homology"/>
<feature type="transmembrane region" description="Helical" evidence="6">
    <location>
        <begin position="137"/>
        <end position="160"/>
    </location>
</feature>